<feature type="compositionally biased region" description="Basic and acidic residues" evidence="1">
    <location>
        <begin position="81"/>
        <end position="90"/>
    </location>
</feature>
<sequence>MVPETAAPGPEWLDANAIAARTGGRRQPNTVRSWWDKWERQQEGGLAFEVFPSLGTKSNKRSHRDVVDAYLRRRNFAVRPPTEDSFDRGGRASSGDGSSDGPAGQPRLADVLDALISVKAAADAAMDAVIGEAEAAAQQAQAFAQQAHTRMQTYKKLRTMMHGYDMALSVLIHPSAPPPSDAAH</sequence>
<feature type="region of interest" description="Disordered" evidence="1">
    <location>
        <begin position="78"/>
        <end position="106"/>
    </location>
</feature>
<dbReference type="Proteomes" id="UP000180113">
    <property type="component" value="Unassembled WGS sequence"/>
</dbReference>
<organism evidence="2 4">
    <name type="scientific">Mycobacteroides chelonae</name>
    <name type="common">Mycobacterium chelonae</name>
    <dbReference type="NCBI Taxonomy" id="1774"/>
    <lineage>
        <taxon>Bacteria</taxon>
        <taxon>Bacillati</taxon>
        <taxon>Actinomycetota</taxon>
        <taxon>Actinomycetes</taxon>
        <taxon>Mycobacteriales</taxon>
        <taxon>Mycobacteriaceae</taxon>
        <taxon>Mycobacteroides</taxon>
    </lineage>
</organism>
<dbReference type="EMBL" id="CP041150">
    <property type="protein sequence ID" value="QDF69105.1"/>
    <property type="molecule type" value="Genomic_DNA"/>
</dbReference>
<evidence type="ECO:0000313" key="3">
    <source>
        <dbReference type="EMBL" id="QDF69105.1"/>
    </source>
</evidence>
<dbReference type="RefSeq" id="WP_057964906.1">
    <property type="nucleotide sequence ID" value="NZ_CP041150.1"/>
</dbReference>
<evidence type="ECO:0000313" key="5">
    <source>
        <dbReference type="Proteomes" id="UP000317728"/>
    </source>
</evidence>
<evidence type="ECO:0000313" key="4">
    <source>
        <dbReference type="Proteomes" id="UP000180113"/>
    </source>
</evidence>
<reference evidence="3 5" key="2">
    <citation type="submission" date="2019-06" db="EMBL/GenBank/DDBJ databases">
        <title>Whole geneome sequnce of Mycobacteroides chelonae M77 isolated from bovine milk from Meghalaya, India.</title>
        <authorList>
            <person name="Vise E."/>
            <person name="Das S."/>
            <person name="Garg A."/>
            <person name="Ghatak S."/>
            <person name="Shakuntala I."/>
            <person name="Milton A.A.P."/>
            <person name="Karam A."/>
            <person name="Sanjukta R."/>
            <person name="Puro K."/>
            <person name="Sen A."/>
        </authorList>
    </citation>
    <scope>NUCLEOTIDE SEQUENCE [LARGE SCALE GENOMIC DNA]</scope>
    <source>
        <strain evidence="3 5">M77</strain>
    </source>
</reference>
<evidence type="ECO:0000313" key="2">
    <source>
        <dbReference type="EMBL" id="OHT49466.1"/>
    </source>
</evidence>
<dbReference type="EMBL" id="MLHW01000014">
    <property type="protein sequence ID" value="OHT49466.1"/>
    <property type="molecule type" value="Genomic_DNA"/>
</dbReference>
<accession>A0AB73MRI0</accession>
<name>A0AB73MRI0_MYCCH</name>
<dbReference type="Proteomes" id="UP000317728">
    <property type="component" value="Chromosome"/>
</dbReference>
<reference evidence="2 4" key="1">
    <citation type="submission" date="2016-10" db="EMBL/GenBank/DDBJ databases">
        <title>Evaluation of Human, Animal and Environmental Mycobacterium chelonae Isolates by Core Genome Phylogenomic Analysis, Targeted Gene Comparison, and Anti-microbial Susceptibility Patterns: A Tale of Mistaken Identities.</title>
        <authorList>
            <person name="Fogelson S.B."/>
            <person name="Camus A.C."/>
            <person name="Lorenz W."/>
            <person name="Vasireddy R."/>
            <person name="Vasireddy S."/>
            <person name="Smith T."/>
            <person name="Brown-Elliott B.A."/>
            <person name="Wallace R.J.Jr."/>
            <person name="Hasan N.A."/>
            <person name="Reischl U."/>
            <person name="Sanchez S."/>
        </authorList>
    </citation>
    <scope>NUCLEOTIDE SEQUENCE [LARGE SCALE GENOMIC DNA]</scope>
    <source>
        <strain evidence="2 4">42895</strain>
    </source>
</reference>
<evidence type="ECO:0000256" key="1">
    <source>
        <dbReference type="SAM" id="MobiDB-lite"/>
    </source>
</evidence>
<protein>
    <submittedName>
        <fullName evidence="2">Uncharacterized protein</fullName>
    </submittedName>
</protein>
<feature type="compositionally biased region" description="Low complexity" evidence="1">
    <location>
        <begin position="91"/>
        <end position="101"/>
    </location>
</feature>
<gene>
    <name evidence="2" type="ORF">BKG62_17905</name>
    <name evidence="3" type="ORF">FJK96_02210</name>
</gene>
<proteinExistence type="predicted"/>
<dbReference type="AlphaFoldDB" id="A0AB73MRI0"/>